<dbReference type="AlphaFoldDB" id="A0A6L6JBM9"/>
<gene>
    <name evidence="2" type="ORF">GL286_07485</name>
</gene>
<keyword evidence="3" id="KW-1185">Reference proteome</keyword>
<evidence type="ECO:0000256" key="1">
    <source>
        <dbReference type="SAM" id="MobiDB-lite"/>
    </source>
</evidence>
<evidence type="ECO:0000313" key="3">
    <source>
        <dbReference type="Proteomes" id="UP000478183"/>
    </source>
</evidence>
<organism evidence="2 3">
    <name type="scientific">Paracoccus aestuariivivens</name>
    <dbReference type="NCBI Taxonomy" id="1820333"/>
    <lineage>
        <taxon>Bacteria</taxon>
        <taxon>Pseudomonadati</taxon>
        <taxon>Pseudomonadota</taxon>
        <taxon>Alphaproteobacteria</taxon>
        <taxon>Rhodobacterales</taxon>
        <taxon>Paracoccaceae</taxon>
        <taxon>Paracoccus</taxon>
    </lineage>
</organism>
<comment type="caution">
    <text evidence="2">The sequence shown here is derived from an EMBL/GenBank/DDBJ whole genome shotgun (WGS) entry which is preliminary data.</text>
</comment>
<dbReference type="RefSeq" id="WP_155094950.1">
    <property type="nucleotide sequence ID" value="NZ_WMIE01000003.1"/>
</dbReference>
<name>A0A6L6JBM9_9RHOB</name>
<sequence length="110" mass="11671">MTFDFDAALAEILTDAPATIATFATNDNDQQLTPATPPRPRCDTAGRKEPCRNDVAAVSQAKALNNKECLNVANVAGQVLPVPPRIAAAIHAAFEDYAATNDSFDARAWA</sequence>
<feature type="region of interest" description="Disordered" evidence="1">
    <location>
        <begin position="26"/>
        <end position="48"/>
    </location>
</feature>
<dbReference type="Proteomes" id="UP000478183">
    <property type="component" value="Unassembled WGS sequence"/>
</dbReference>
<dbReference type="EMBL" id="WMIE01000003">
    <property type="protein sequence ID" value="MTH77564.1"/>
    <property type="molecule type" value="Genomic_DNA"/>
</dbReference>
<proteinExistence type="predicted"/>
<reference evidence="2 3" key="1">
    <citation type="submission" date="2019-11" db="EMBL/GenBank/DDBJ databases">
        <authorList>
            <person name="Dong K."/>
        </authorList>
    </citation>
    <scope>NUCLEOTIDE SEQUENCE [LARGE SCALE GENOMIC DNA]</scope>
    <source>
        <strain evidence="2 3">NBRC 111993</strain>
    </source>
</reference>
<evidence type="ECO:0000313" key="2">
    <source>
        <dbReference type="EMBL" id="MTH77564.1"/>
    </source>
</evidence>
<protein>
    <submittedName>
        <fullName evidence="2">Uncharacterized protein</fullName>
    </submittedName>
</protein>
<accession>A0A6L6JBM9</accession>